<protein>
    <recommendedName>
        <fullName evidence="5">Outer membrane protein</fullName>
    </recommendedName>
</protein>
<accession>A0A512L8V3</accession>
<proteinExistence type="predicted"/>
<dbReference type="PANTHER" id="PTHR36920">
    <property type="match status" value="1"/>
</dbReference>
<gene>
    <name evidence="3" type="ORF">TPL01_20350</name>
</gene>
<evidence type="ECO:0000313" key="3">
    <source>
        <dbReference type="EMBL" id="GEP30897.1"/>
    </source>
</evidence>
<feature type="signal peptide" evidence="2">
    <location>
        <begin position="1"/>
        <end position="32"/>
    </location>
</feature>
<evidence type="ECO:0000256" key="2">
    <source>
        <dbReference type="SAM" id="SignalP"/>
    </source>
</evidence>
<evidence type="ECO:0008006" key="5">
    <source>
        <dbReference type="Google" id="ProtNLM"/>
    </source>
</evidence>
<dbReference type="Proteomes" id="UP000321337">
    <property type="component" value="Unassembled WGS sequence"/>
</dbReference>
<dbReference type="Pfam" id="PF03922">
    <property type="entry name" value="OmpW"/>
    <property type="match status" value="1"/>
</dbReference>
<keyword evidence="4" id="KW-1185">Reference proteome</keyword>
<comment type="caution">
    <text evidence="3">The sequence shown here is derived from an EMBL/GenBank/DDBJ whole genome shotgun (WGS) entry which is preliminary data.</text>
</comment>
<dbReference type="GO" id="GO:0009279">
    <property type="term" value="C:cell outer membrane"/>
    <property type="evidence" value="ECO:0007669"/>
    <property type="project" value="UniProtKB-SubCell"/>
</dbReference>
<evidence type="ECO:0000256" key="1">
    <source>
        <dbReference type="ARBA" id="ARBA00004442"/>
    </source>
</evidence>
<keyword evidence="2" id="KW-0732">Signal</keyword>
<name>A0A512L8V3_9PROT</name>
<comment type="subcellular location">
    <subcellularLocation>
        <location evidence="1">Cell outer membrane</location>
    </subcellularLocation>
</comment>
<dbReference type="Gene3D" id="2.40.160.20">
    <property type="match status" value="1"/>
</dbReference>
<reference evidence="3 4" key="1">
    <citation type="submission" date="2019-07" db="EMBL/GenBank/DDBJ databases">
        <title>Whole genome shotgun sequence of Thiobacillus plumbophilus NBRC 107929.</title>
        <authorList>
            <person name="Hosoyama A."/>
            <person name="Uohara A."/>
            <person name="Ohji S."/>
            <person name="Ichikawa N."/>
        </authorList>
    </citation>
    <scope>NUCLEOTIDE SEQUENCE [LARGE SCALE GENOMIC DNA]</scope>
    <source>
        <strain evidence="3 4">NBRC 107929</strain>
    </source>
</reference>
<dbReference type="GO" id="GO:0044384">
    <property type="term" value="C:host outer membrane"/>
    <property type="evidence" value="ECO:0007669"/>
    <property type="project" value="InterPro"/>
</dbReference>
<dbReference type="InterPro" id="IPR000758">
    <property type="entry name" value="Enterovir_OMP"/>
</dbReference>
<evidence type="ECO:0000313" key="4">
    <source>
        <dbReference type="Proteomes" id="UP000321337"/>
    </source>
</evidence>
<dbReference type="AlphaFoldDB" id="A0A512L8V3"/>
<dbReference type="EMBL" id="BKAD01000020">
    <property type="protein sequence ID" value="GEP30897.1"/>
    <property type="molecule type" value="Genomic_DNA"/>
</dbReference>
<sequence length="206" mass="22288">MNNMNNMNKLTSLASWLATIALTFSMISSSFAQTGDIVIRTTVITASTHASSKTLGLDVGNATSVAVDGTYFVTPNIGINVLATFLNTEVKAKSLGSLGSVDLLPPIFTVQYHFAPEGQIRPYAGLGFNYNHFYHYSGTLKSVNAKIDDKVGFVAQLGLDYMLSKTLSLNADLKYLDVRPDVKTTLGNDKLNLRATIFGVGLGYRF</sequence>
<dbReference type="GO" id="GO:0055085">
    <property type="term" value="P:transmembrane transport"/>
    <property type="evidence" value="ECO:0007669"/>
    <property type="project" value="TreeGrafter"/>
</dbReference>
<dbReference type="InterPro" id="IPR011250">
    <property type="entry name" value="OMP/PagP_B-barrel"/>
</dbReference>
<dbReference type="InterPro" id="IPR005618">
    <property type="entry name" value="OMPW"/>
</dbReference>
<dbReference type="OrthoDB" id="9807574at2"/>
<feature type="chain" id="PRO_5021964330" description="Outer membrane protein" evidence="2">
    <location>
        <begin position="33"/>
        <end position="206"/>
    </location>
</feature>
<dbReference type="PROSITE" id="PS00695">
    <property type="entry name" value="ENT_VIR_OMP_2"/>
    <property type="match status" value="1"/>
</dbReference>
<dbReference type="RefSeq" id="WP_147073385.1">
    <property type="nucleotide sequence ID" value="NZ_AP021884.1"/>
</dbReference>
<dbReference type="SUPFAM" id="SSF56925">
    <property type="entry name" value="OMPA-like"/>
    <property type="match status" value="1"/>
</dbReference>
<organism evidence="3 4">
    <name type="scientific">Sulfuriferula plumbiphila</name>
    <dbReference type="NCBI Taxonomy" id="171865"/>
    <lineage>
        <taxon>Bacteria</taxon>
        <taxon>Pseudomonadati</taxon>
        <taxon>Pseudomonadota</taxon>
        <taxon>Betaproteobacteria</taxon>
        <taxon>Nitrosomonadales</taxon>
        <taxon>Sulfuricellaceae</taxon>
        <taxon>Sulfuriferula</taxon>
    </lineage>
</organism>
<dbReference type="PANTHER" id="PTHR36920:SF1">
    <property type="entry name" value="OUTER MEMBRANE PROTEIN W"/>
    <property type="match status" value="1"/>
</dbReference>